<accession>A0AAW2P106</accession>
<evidence type="ECO:0000256" key="8">
    <source>
        <dbReference type="ARBA" id="ARBA00023136"/>
    </source>
</evidence>
<reference evidence="12" key="2">
    <citation type="journal article" date="2024" name="Plant">
        <title>Genomic evolution and insights into agronomic trait innovations of Sesamum species.</title>
        <authorList>
            <person name="Miao H."/>
            <person name="Wang L."/>
            <person name="Qu L."/>
            <person name="Liu H."/>
            <person name="Sun Y."/>
            <person name="Le M."/>
            <person name="Wang Q."/>
            <person name="Wei S."/>
            <person name="Zheng Y."/>
            <person name="Lin W."/>
            <person name="Duan Y."/>
            <person name="Cao H."/>
            <person name="Xiong S."/>
            <person name="Wang X."/>
            <person name="Wei L."/>
            <person name="Li C."/>
            <person name="Ma Q."/>
            <person name="Ju M."/>
            <person name="Zhao R."/>
            <person name="Li G."/>
            <person name="Mu C."/>
            <person name="Tian Q."/>
            <person name="Mei H."/>
            <person name="Zhang T."/>
            <person name="Gao T."/>
            <person name="Zhang H."/>
        </authorList>
    </citation>
    <scope>NUCLEOTIDE SEQUENCE</scope>
    <source>
        <strain evidence="12">G01</strain>
    </source>
</reference>
<organism evidence="12">
    <name type="scientific">Sesamum angustifolium</name>
    <dbReference type="NCBI Taxonomy" id="2727405"/>
    <lineage>
        <taxon>Eukaryota</taxon>
        <taxon>Viridiplantae</taxon>
        <taxon>Streptophyta</taxon>
        <taxon>Embryophyta</taxon>
        <taxon>Tracheophyta</taxon>
        <taxon>Spermatophyta</taxon>
        <taxon>Magnoliopsida</taxon>
        <taxon>eudicotyledons</taxon>
        <taxon>Gunneridae</taxon>
        <taxon>Pentapetalae</taxon>
        <taxon>asterids</taxon>
        <taxon>lamiids</taxon>
        <taxon>Lamiales</taxon>
        <taxon>Pedaliaceae</taxon>
        <taxon>Sesamum</taxon>
    </lineage>
</organism>
<proteinExistence type="inferred from homology"/>
<keyword evidence="5 10" id="KW-0812">Transmembrane</keyword>
<evidence type="ECO:0000256" key="6">
    <source>
        <dbReference type="ARBA" id="ARBA00022737"/>
    </source>
</evidence>
<dbReference type="InterPro" id="IPR023395">
    <property type="entry name" value="MCP_dom_sf"/>
</dbReference>
<keyword evidence="6" id="KW-0677">Repeat</keyword>
<comment type="similarity">
    <text evidence="2 11">Belongs to the mitochondrial carrier (TC 2.A.29) family.</text>
</comment>
<dbReference type="PANTHER" id="PTHR46650:SF1">
    <property type="entry name" value="PEROXISOMAL ADENINE NUCLEOTIDE TRANSPORTER 1"/>
    <property type="match status" value="1"/>
</dbReference>
<feature type="repeat" description="Solcar" evidence="10">
    <location>
        <begin position="104"/>
        <end position="184"/>
    </location>
</feature>
<evidence type="ECO:0000256" key="1">
    <source>
        <dbReference type="ARBA" id="ARBA00004585"/>
    </source>
</evidence>
<reference evidence="12" key="1">
    <citation type="submission" date="2020-06" db="EMBL/GenBank/DDBJ databases">
        <authorList>
            <person name="Li T."/>
            <person name="Hu X."/>
            <person name="Zhang T."/>
            <person name="Song X."/>
            <person name="Zhang H."/>
            <person name="Dai N."/>
            <person name="Sheng W."/>
            <person name="Hou X."/>
            <person name="Wei L."/>
        </authorList>
    </citation>
    <scope>NUCLEOTIDE SEQUENCE</scope>
    <source>
        <strain evidence="12">G01</strain>
        <tissue evidence="12">Leaf</tissue>
    </source>
</reference>
<comment type="caution">
    <text evidence="12">The sequence shown here is derived from an EMBL/GenBank/DDBJ whole genome shotgun (WGS) entry which is preliminary data.</text>
</comment>
<keyword evidence="3 11" id="KW-0813">Transport</keyword>
<dbReference type="GO" id="GO:0015297">
    <property type="term" value="F:antiporter activity"/>
    <property type="evidence" value="ECO:0007669"/>
    <property type="project" value="UniProtKB-KW"/>
</dbReference>
<dbReference type="InterPro" id="IPR018108">
    <property type="entry name" value="MCP_transmembrane"/>
</dbReference>
<dbReference type="GO" id="GO:0007031">
    <property type="term" value="P:peroxisome organization"/>
    <property type="evidence" value="ECO:0007669"/>
    <property type="project" value="TreeGrafter"/>
</dbReference>
<evidence type="ECO:0000256" key="7">
    <source>
        <dbReference type="ARBA" id="ARBA00022989"/>
    </source>
</evidence>
<feature type="repeat" description="Solcar" evidence="10">
    <location>
        <begin position="203"/>
        <end position="298"/>
    </location>
</feature>
<evidence type="ECO:0000256" key="2">
    <source>
        <dbReference type="ARBA" id="ARBA00006375"/>
    </source>
</evidence>
<keyword evidence="8 10" id="KW-0472">Membrane</keyword>
<name>A0AAW2P106_9LAMI</name>
<dbReference type="PANTHER" id="PTHR46650">
    <property type="entry name" value="PEROXISOMAL ADENINE NUCLEOTIDE TRANSPORTER 1"/>
    <property type="match status" value="1"/>
</dbReference>
<comment type="subcellular location">
    <subcellularLocation>
        <location evidence="1">Peroxisome membrane</location>
        <topology evidence="1">Multi-pass membrane protein</topology>
    </subcellularLocation>
</comment>
<dbReference type="AlphaFoldDB" id="A0AAW2P106"/>
<feature type="repeat" description="Solcar" evidence="10">
    <location>
        <begin position="5"/>
        <end position="94"/>
    </location>
</feature>
<keyword evidence="4" id="KW-0050">Antiport</keyword>
<dbReference type="InterPro" id="IPR045900">
    <property type="entry name" value="Peroxisomal_Ade_carrier"/>
</dbReference>
<dbReference type="EMBL" id="JACGWK010000006">
    <property type="protein sequence ID" value="KAL0348822.1"/>
    <property type="molecule type" value="Genomic_DNA"/>
</dbReference>
<dbReference type="GO" id="GO:0005778">
    <property type="term" value="C:peroxisomal membrane"/>
    <property type="evidence" value="ECO:0007669"/>
    <property type="project" value="UniProtKB-SubCell"/>
</dbReference>
<evidence type="ECO:0000256" key="11">
    <source>
        <dbReference type="RuleBase" id="RU000488"/>
    </source>
</evidence>
<dbReference type="GO" id="GO:0006635">
    <property type="term" value="P:fatty acid beta-oxidation"/>
    <property type="evidence" value="ECO:0007669"/>
    <property type="project" value="InterPro"/>
</dbReference>
<dbReference type="GO" id="GO:0015217">
    <property type="term" value="F:ADP transmembrane transporter activity"/>
    <property type="evidence" value="ECO:0007669"/>
    <property type="project" value="InterPro"/>
</dbReference>
<dbReference type="PRINTS" id="PR00926">
    <property type="entry name" value="MITOCARRIER"/>
</dbReference>
<keyword evidence="7" id="KW-1133">Transmembrane helix</keyword>
<evidence type="ECO:0000256" key="4">
    <source>
        <dbReference type="ARBA" id="ARBA00022449"/>
    </source>
</evidence>
<keyword evidence="9" id="KW-0576">Peroxisome</keyword>
<dbReference type="PROSITE" id="PS50920">
    <property type="entry name" value="SOLCAR"/>
    <property type="match status" value="3"/>
</dbReference>
<evidence type="ECO:0000256" key="10">
    <source>
        <dbReference type="PROSITE-ProRule" id="PRU00282"/>
    </source>
</evidence>
<dbReference type="SUPFAM" id="SSF103506">
    <property type="entry name" value="Mitochondrial carrier"/>
    <property type="match status" value="1"/>
</dbReference>
<gene>
    <name evidence="12" type="ORF">Sangu_1110000</name>
</gene>
<dbReference type="InterPro" id="IPR002067">
    <property type="entry name" value="MCP"/>
</dbReference>
<evidence type="ECO:0000313" key="12">
    <source>
        <dbReference type="EMBL" id="KAL0348822.1"/>
    </source>
</evidence>
<evidence type="ECO:0000256" key="5">
    <source>
        <dbReference type="ARBA" id="ARBA00022692"/>
    </source>
</evidence>
<dbReference type="Pfam" id="PF00153">
    <property type="entry name" value="Mito_carr"/>
    <property type="match status" value="3"/>
</dbReference>
<dbReference type="Gene3D" id="1.50.40.10">
    <property type="entry name" value="Mitochondrial carrier domain"/>
    <property type="match status" value="1"/>
</dbReference>
<protein>
    <submittedName>
        <fullName evidence="12">Peroxisomal adenine nucleotide carrier 1</fullName>
    </submittedName>
</protein>
<evidence type="ECO:0000256" key="3">
    <source>
        <dbReference type="ARBA" id="ARBA00022448"/>
    </source>
</evidence>
<sequence length="320" mass="35413">MAVDMESLVEATSGAVGALVSTTVLYPLDTCKTKYQAENRAHQHQKYRNISDVLWEAISKGQVLSLYQGLGTKNLQSFISQFIYFYGYSFFKRLYLRESRSKSIGTTANLIIAAAAGACTAIATQPLDTASSRMQTSDFGKSKGLWESLSEGTWRDAFDGLGVSLLLVTNPSIQYTVFDQLKHRMLKGNMTKQREDVSSPKALSAFSAFFLGAVSKCIATCLTYPAIRCKVMIQSAKSDEPEEGKPQPKSRKTLSGTVHSIWEKEGILGFFKGLQAQMLKTVLTSALLLMIKEKIAKTTWVLMIALRRLMLVTRPKIKSS</sequence>
<evidence type="ECO:0000256" key="9">
    <source>
        <dbReference type="ARBA" id="ARBA00023140"/>
    </source>
</evidence>
<dbReference type="FunFam" id="1.50.40.10:FF:000044">
    <property type="entry name" value="Peroxisomal adenine nucleotide carrier 1"/>
    <property type="match status" value="1"/>
</dbReference>
<dbReference type="GO" id="GO:0005347">
    <property type="term" value="F:ATP transmembrane transporter activity"/>
    <property type="evidence" value="ECO:0007669"/>
    <property type="project" value="InterPro"/>
</dbReference>